<evidence type="ECO:0000256" key="1">
    <source>
        <dbReference type="SAM" id="MobiDB-lite"/>
    </source>
</evidence>
<keyword evidence="4" id="KW-1185">Reference proteome</keyword>
<organism evidence="3 4">
    <name type="scientific">Amphibalanus amphitrite</name>
    <name type="common">Striped barnacle</name>
    <name type="synonym">Balanus amphitrite</name>
    <dbReference type="NCBI Taxonomy" id="1232801"/>
    <lineage>
        <taxon>Eukaryota</taxon>
        <taxon>Metazoa</taxon>
        <taxon>Ecdysozoa</taxon>
        <taxon>Arthropoda</taxon>
        <taxon>Crustacea</taxon>
        <taxon>Multicrustacea</taxon>
        <taxon>Cirripedia</taxon>
        <taxon>Thoracica</taxon>
        <taxon>Thoracicalcarea</taxon>
        <taxon>Balanomorpha</taxon>
        <taxon>Balanoidea</taxon>
        <taxon>Balanidae</taxon>
        <taxon>Amphibalaninae</taxon>
        <taxon>Amphibalanus</taxon>
    </lineage>
</organism>
<feature type="signal peptide" evidence="2">
    <location>
        <begin position="1"/>
        <end position="19"/>
    </location>
</feature>
<feature type="region of interest" description="Disordered" evidence="1">
    <location>
        <begin position="274"/>
        <end position="308"/>
    </location>
</feature>
<protein>
    <submittedName>
        <fullName evidence="3">Uncharacterized protein</fullName>
    </submittedName>
</protein>
<evidence type="ECO:0000256" key="2">
    <source>
        <dbReference type="SAM" id="SignalP"/>
    </source>
</evidence>
<proteinExistence type="predicted"/>
<sequence>MKWSALYLLCLLLVRGSLAAPQHNPTPPIQLPNIPQEQIPAFLKFLRETIEKNRATEAPVFAAPSGELPPAEAAAEAAPVVEEVVELGPVSETIEVLPIVDAAAEVVPAAEAEVIVAEPVFGPRPDAIDLLAKAAKPAARLPGPAIAALKSRDRPTAGPPTEAQARDATSTPRPYSGYLPPADVNGAQGPEAESVHRPANGYLPPPSDATGPSAAGGAPFTEPEFTFTFESPDGMIPPEFLKFFEPAEGADAPTGGTSRSTTSTWQTFHTYEFQHTAPGTGPSEPGTGASSQPGFGSPGRKITIDLPGDFPDIGAGLLGLAGLGGGDRQPGKGSSNLDQPAPGPDSLIPLEPQLARQVENALNLDVLPLDNPDLNIVENEFHGVTPVVSPAKDSANVFPFRRDGPFDSSFQGSSSGGQVPSSNSQSFFPQNSFTTTTQRPFTHTTAST</sequence>
<feature type="chain" id="PRO_5025443170" evidence="2">
    <location>
        <begin position="20"/>
        <end position="448"/>
    </location>
</feature>
<name>A0A6A4V1E0_AMPAM</name>
<evidence type="ECO:0000313" key="3">
    <source>
        <dbReference type="EMBL" id="KAF0290057.1"/>
    </source>
</evidence>
<feature type="region of interest" description="Disordered" evidence="1">
    <location>
        <begin position="321"/>
        <end position="349"/>
    </location>
</feature>
<accession>A0A6A4V1E0</accession>
<gene>
    <name evidence="3" type="ORF">FJT64_011714</name>
</gene>
<dbReference type="AlphaFoldDB" id="A0A6A4V1E0"/>
<dbReference type="Proteomes" id="UP000440578">
    <property type="component" value="Unassembled WGS sequence"/>
</dbReference>
<evidence type="ECO:0000313" key="4">
    <source>
        <dbReference type="Proteomes" id="UP000440578"/>
    </source>
</evidence>
<reference evidence="3 4" key="1">
    <citation type="submission" date="2019-07" db="EMBL/GenBank/DDBJ databases">
        <title>Draft genome assembly of a fouling barnacle, Amphibalanus amphitrite (Darwin, 1854): The first reference genome for Thecostraca.</title>
        <authorList>
            <person name="Kim W."/>
        </authorList>
    </citation>
    <scope>NUCLEOTIDE SEQUENCE [LARGE SCALE GENOMIC DNA]</scope>
    <source>
        <strain evidence="3">SNU_AA5</strain>
        <tissue evidence="3">Soma without cirri and trophi</tissue>
    </source>
</reference>
<dbReference type="EMBL" id="VIIS01001984">
    <property type="protein sequence ID" value="KAF0290057.1"/>
    <property type="molecule type" value="Genomic_DNA"/>
</dbReference>
<comment type="caution">
    <text evidence="3">The sequence shown here is derived from an EMBL/GenBank/DDBJ whole genome shotgun (WGS) entry which is preliminary data.</text>
</comment>
<feature type="region of interest" description="Disordered" evidence="1">
    <location>
        <begin position="144"/>
        <end position="222"/>
    </location>
</feature>
<feature type="region of interest" description="Disordered" evidence="1">
    <location>
        <begin position="408"/>
        <end position="448"/>
    </location>
</feature>
<keyword evidence="2" id="KW-0732">Signal</keyword>